<evidence type="ECO:0000256" key="3">
    <source>
        <dbReference type="ARBA" id="ARBA00023277"/>
    </source>
</evidence>
<dbReference type="PANTHER" id="PTHR43739:SF2">
    <property type="entry name" value="OLIGOXYLOGLUCAN-REDUCING END-SPECIFIC XYLOGLUCANASE-RELATED"/>
    <property type="match status" value="1"/>
</dbReference>
<accession>A0ABS9BLI9</accession>
<proteinExistence type="inferred from homology"/>
<dbReference type="InterPro" id="IPR052025">
    <property type="entry name" value="Xyloglucanase_GH74"/>
</dbReference>
<comment type="similarity">
    <text evidence="6">Belongs to the glycosyl hydrolase 74 family.</text>
</comment>
<evidence type="ECO:0000256" key="5">
    <source>
        <dbReference type="ARBA" id="ARBA00023326"/>
    </source>
</evidence>
<organism evidence="8 9">
    <name type="scientific">Flavihumibacter fluminis</name>
    <dbReference type="NCBI Taxonomy" id="2909236"/>
    <lineage>
        <taxon>Bacteria</taxon>
        <taxon>Pseudomonadati</taxon>
        <taxon>Bacteroidota</taxon>
        <taxon>Chitinophagia</taxon>
        <taxon>Chitinophagales</taxon>
        <taxon>Chitinophagaceae</taxon>
        <taxon>Flavihumibacter</taxon>
    </lineage>
</organism>
<keyword evidence="4" id="KW-0326">Glycosidase</keyword>
<dbReference type="Gene3D" id="2.130.10.10">
    <property type="entry name" value="YVTN repeat-like/Quinoprotein amine dehydrogenase"/>
    <property type="match status" value="3"/>
</dbReference>
<keyword evidence="9" id="KW-1185">Reference proteome</keyword>
<evidence type="ECO:0000259" key="7">
    <source>
        <dbReference type="Pfam" id="PF18962"/>
    </source>
</evidence>
<evidence type="ECO:0000256" key="1">
    <source>
        <dbReference type="ARBA" id="ARBA00022729"/>
    </source>
</evidence>
<dbReference type="PANTHER" id="PTHR43739">
    <property type="entry name" value="XYLOGLUCANASE (EUROFUNG)"/>
    <property type="match status" value="1"/>
</dbReference>
<keyword evidence="3" id="KW-0119">Carbohydrate metabolism</keyword>
<evidence type="ECO:0000256" key="2">
    <source>
        <dbReference type="ARBA" id="ARBA00022801"/>
    </source>
</evidence>
<keyword evidence="2" id="KW-0378">Hydrolase</keyword>
<dbReference type="InterPro" id="IPR026444">
    <property type="entry name" value="Secre_tail"/>
</dbReference>
<name>A0ABS9BLI9_9BACT</name>
<dbReference type="CDD" id="cd15482">
    <property type="entry name" value="Sialidase_non-viral"/>
    <property type="match status" value="1"/>
</dbReference>
<evidence type="ECO:0000256" key="6">
    <source>
        <dbReference type="ARBA" id="ARBA00037986"/>
    </source>
</evidence>
<evidence type="ECO:0000256" key="4">
    <source>
        <dbReference type="ARBA" id="ARBA00023295"/>
    </source>
</evidence>
<dbReference type="EMBL" id="JAKEVY010000005">
    <property type="protein sequence ID" value="MCF1716578.1"/>
    <property type="molecule type" value="Genomic_DNA"/>
</dbReference>
<dbReference type="Proteomes" id="UP001200145">
    <property type="component" value="Unassembled WGS sequence"/>
</dbReference>
<evidence type="ECO:0000313" key="9">
    <source>
        <dbReference type="Proteomes" id="UP001200145"/>
    </source>
</evidence>
<gene>
    <name evidence="8" type="ORF">L0U88_18190</name>
</gene>
<dbReference type="Pfam" id="PF18962">
    <property type="entry name" value="Por_Secre_tail"/>
    <property type="match status" value="1"/>
</dbReference>
<sequence length="998" mass="107989">MNKVITAASLTTVTVILAGILLFSTDTQENGSIYRGNKPRKKKTQAERAFFSQQRVQYEYDMLKDGGTGIFPIGVMDRELAMARRIPVREQEQAGWLSPFADNTYQAAGPANFGGRTRAVAFDVRFGTAGNNVIIAGAVSGGLFRSTDGGSSWTKVTPDNEIHNVTAIAQDPRTGKQNIWYAGGGEPLGNSASPSAGGAFYLGNGLFKSTDNGATWQRVTSTFQGSLEVFDAAFDIVHKIVVNPVNGHVYVAGHRRLLRSTDEGVSFQEVFVGSQPAAADNGQMDVAVTSTGRVYLAVNGGFADQDLRGLWVSATGNANSWTRFAGGQTVNQDSIQGWRANSYNSSGAPTTAAKRIIIALAPSNNNILYAMYENGLSQEGTNGSPEADLFKFDFSNSTFTNLSSNMPNFPGQRDGIDPLALQGGYNMLLTVKPDNPNVVFVGGTNLYRSTNGFSNTTSTSWIGGYKYWGASATTFPVANYDNNHPDIHNLVFDPTNPNRALCATDGGLHITDNIMGTDSETLPVDWTMITGYQTTQYYHVNLEHRATGNQVNNFIGGMQDNGAYFRNGNVNDHVQAGSGDGGAAAIGKFINFSDYTLFVTSQLGTLVRLTPNAANAIEPSSGLTANPGGGEGEFVTYFSLDNDNPENLYYANFNRIFRTTNATTVTAGSGWTELTGVAAKTNANNPSGNDIGIRAIKLSHGPYTPSSTMYIGTTEGRIFRLNDPRNAAPATQPVEITPPAINTILNSARVCVGGIAINPNDDNEIMVVYTNYQVTVGGNTRRDFNIWITNNAKSGNPTWTMVEGNLTLPSIRSCAIVARKDATGNEFTEYYVGTSVGLYSSISIRDSLAANKSIVWKREGGRTLNYAVVTSLAYRPQDNVLLVGTHGNGMYFTTIPQPNYKPNVGTGVNDPVRNDKNFIRFSYPTITSNNLEYRVGNMFEVKELVIQVYNLNGQLLLKRTGGYQNGSIDVSRLSRGTYILTITSNDYKQQFVKKFLKN</sequence>
<dbReference type="InterPro" id="IPR015943">
    <property type="entry name" value="WD40/YVTN_repeat-like_dom_sf"/>
</dbReference>
<keyword evidence="5" id="KW-0624">Polysaccharide degradation</keyword>
<comment type="caution">
    <text evidence="8">The sequence shown here is derived from an EMBL/GenBank/DDBJ whole genome shotgun (WGS) entry which is preliminary data.</text>
</comment>
<dbReference type="NCBIfam" id="TIGR04183">
    <property type="entry name" value="Por_Secre_tail"/>
    <property type="match status" value="1"/>
</dbReference>
<reference evidence="8 9" key="1">
    <citation type="submission" date="2022-01" db="EMBL/GenBank/DDBJ databases">
        <title>Flavihumibacter sp. nov., isolated from sediment of a river.</title>
        <authorList>
            <person name="Liu H."/>
        </authorList>
    </citation>
    <scope>NUCLEOTIDE SEQUENCE [LARGE SCALE GENOMIC DNA]</scope>
    <source>
        <strain evidence="8 9">RY-1</strain>
    </source>
</reference>
<dbReference type="SUPFAM" id="SSF110296">
    <property type="entry name" value="Oligoxyloglucan reducing end-specific cellobiohydrolase"/>
    <property type="match status" value="1"/>
</dbReference>
<protein>
    <submittedName>
        <fullName evidence="8">T9SS type A sorting domain-containing protein</fullName>
    </submittedName>
</protein>
<keyword evidence="1" id="KW-0732">Signal</keyword>
<dbReference type="RefSeq" id="WP_234867869.1">
    <property type="nucleotide sequence ID" value="NZ_JAKEVY010000005.1"/>
</dbReference>
<feature type="domain" description="Secretion system C-terminal sorting" evidence="7">
    <location>
        <begin position="927"/>
        <end position="993"/>
    </location>
</feature>
<evidence type="ECO:0000313" key="8">
    <source>
        <dbReference type="EMBL" id="MCF1716578.1"/>
    </source>
</evidence>